<proteinExistence type="predicted"/>
<dbReference type="PANTHER" id="PTHR43191">
    <property type="entry name" value="RRNA METHYLTRANSFERASE 3"/>
    <property type="match status" value="1"/>
</dbReference>
<feature type="non-terminal residue" evidence="4">
    <location>
        <position position="1"/>
    </location>
</feature>
<dbReference type="InterPro" id="IPR029026">
    <property type="entry name" value="tRNA_m1G_MTases_N"/>
</dbReference>
<dbReference type="Proteomes" id="UP000485058">
    <property type="component" value="Unassembled WGS sequence"/>
</dbReference>
<dbReference type="EMBL" id="BLLF01005450">
    <property type="protein sequence ID" value="GFH31213.1"/>
    <property type="molecule type" value="Genomic_DNA"/>
</dbReference>
<accession>A0A6A0AFZ6</accession>
<dbReference type="InterPro" id="IPR051259">
    <property type="entry name" value="rRNA_Methyltransferase"/>
</dbReference>
<dbReference type="Pfam" id="PF00588">
    <property type="entry name" value="SpoU_methylase"/>
    <property type="match status" value="1"/>
</dbReference>
<organism evidence="4 5">
    <name type="scientific">Haematococcus lacustris</name>
    <name type="common">Green alga</name>
    <name type="synonym">Haematococcus pluvialis</name>
    <dbReference type="NCBI Taxonomy" id="44745"/>
    <lineage>
        <taxon>Eukaryota</taxon>
        <taxon>Viridiplantae</taxon>
        <taxon>Chlorophyta</taxon>
        <taxon>core chlorophytes</taxon>
        <taxon>Chlorophyceae</taxon>
        <taxon>CS clade</taxon>
        <taxon>Chlamydomonadales</taxon>
        <taxon>Haematococcaceae</taxon>
        <taxon>Haematococcus</taxon>
    </lineage>
</organism>
<evidence type="ECO:0000256" key="2">
    <source>
        <dbReference type="ARBA" id="ARBA00022679"/>
    </source>
</evidence>
<dbReference type="Gene3D" id="3.40.1280.10">
    <property type="match status" value="1"/>
</dbReference>
<comment type="caution">
    <text evidence="4">The sequence shown here is derived from an EMBL/GenBank/DDBJ whole genome shotgun (WGS) entry which is preliminary data.</text>
</comment>
<dbReference type="InterPro" id="IPR001537">
    <property type="entry name" value="SpoU_MeTrfase"/>
</dbReference>
<dbReference type="AlphaFoldDB" id="A0A6A0AFZ6"/>
<dbReference type="GO" id="GO:0008173">
    <property type="term" value="F:RNA methyltransferase activity"/>
    <property type="evidence" value="ECO:0007669"/>
    <property type="project" value="InterPro"/>
</dbReference>
<dbReference type="SUPFAM" id="SSF75217">
    <property type="entry name" value="alpha/beta knot"/>
    <property type="match status" value="1"/>
</dbReference>
<evidence type="ECO:0000313" key="4">
    <source>
        <dbReference type="EMBL" id="GFH31213.1"/>
    </source>
</evidence>
<reference evidence="4 5" key="1">
    <citation type="submission" date="2020-02" db="EMBL/GenBank/DDBJ databases">
        <title>Draft genome sequence of Haematococcus lacustris strain NIES-144.</title>
        <authorList>
            <person name="Morimoto D."/>
            <person name="Nakagawa S."/>
            <person name="Yoshida T."/>
            <person name="Sawayama S."/>
        </authorList>
    </citation>
    <scope>NUCLEOTIDE SEQUENCE [LARGE SCALE GENOMIC DNA]</scope>
    <source>
        <strain evidence="4 5">NIES-144</strain>
    </source>
</reference>
<protein>
    <recommendedName>
        <fullName evidence="3">tRNA/rRNA methyltransferase SpoU type domain-containing protein</fullName>
    </recommendedName>
</protein>
<evidence type="ECO:0000313" key="5">
    <source>
        <dbReference type="Proteomes" id="UP000485058"/>
    </source>
</evidence>
<keyword evidence="1" id="KW-0489">Methyltransferase</keyword>
<name>A0A6A0AFZ6_HAELA</name>
<evidence type="ECO:0000259" key="3">
    <source>
        <dbReference type="Pfam" id="PF00588"/>
    </source>
</evidence>
<keyword evidence="5" id="KW-1185">Reference proteome</keyword>
<dbReference type="GO" id="GO:0003723">
    <property type="term" value="F:RNA binding"/>
    <property type="evidence" value="ECO:0007669"/>
    <property type="project" value="InterPro"/>
</dbReference>
<keyword evidence="2" id="KW-0808">Transferase</keyword>
<dbReference type="PANTHER" id="PTHR43191:SF2">
    <property type="entry name" value="RRNA METHYLTRANSFERASE 3, MITOCHONDRIAL"/>
    <property type="match status" value="1"/>
</dbReference>
<evidence type="ECO:0000256" key="1">
    <source>
        <dbReference type="ARBA" id="ARBA00022603"/>
    </source>
</evidence>
<gene>
    <name evidence="4" type="ORF">HaLaN_30204</name>
</gene>
<dbReference type="InterPro" id="IPR029028">
    <property type="entry name" value="Alpha/beta_knot_MTases"/>
</dbReference>
<dbReference type="GO" id="GO:0032259">
    <property type="term" value="P:methylation"/>
    <property type="evidence" value="ECO:0007669"/>
    <property type="project" value="UniProtKB-KW"/>
</dbReference>
<sequence length="69" mass="7241">ARGVALVLGSEGQGLSKEVMQACHPVTIPMSNLESLNVAAAAHILMFMMDSHRVRQLTSQLAGVVDVGP</sequence>
<dbReference type="GO" id="GO:0006396">
    <property type="term" value="P:RNA processing"/>
    <property type="evidence" value="ECO:0007669"/>
    <property type="project" value="InterPro"/>
</dbReference>
<feature type="domain" description="tRNA/rRNA methyltransferase SpoU type" evidence="3">
    <location>
        <begin position="3"/>
        <end position="47"/>
    </location>
</feature>